<evidence type="ECO:0000256" key="2">
    <source>
        <dbReference type="ARBA" id="ARBA00022679"/>
    </source>
</evidence>
<evidence type="ECO:0000313" key="8">
    <source>
        <dbReference type="EMBL" id="KKL08353.1"/>
    </source>
</evidence>
<feature type="domain" description="Aspartate/glutamate/uridylate kinase" evidence="7">
    <location>
        <begin position="3"/>
        <end position="212"/>
    </location>
</feature>
<accession>A0A0F9D8C6</accession>
<dbReference type="AlphaFoldDB" id="A0A0F9D8C6"/>
<gene>
    <name evidence="8" type="ORF">LCGC14_2576730</name>
</gene>
<dbReference type="SUPFAM" id="SSF53633">
    <property type="entry name" value="Carbamate kinase-like"/>
    <property type="match status" value="1"/>
</dbReference>
<sequence>MSCLVMKFGGASVSNAKNIIKISDIIIEKSKQYKKLVVVVSAMGKTTNKLLKLAQSINENPPKREQDMLISVGERITMSLLSMALQKKGRKSISFTGSQGGIITTSDHLDGKIIDVKPNRVLKALNDNNIVIVAGFQGVSREKEITTLGRGGSDTTAVALAVALQAKLVEFYKDVDGIYEKDPKKNKNSFFYEKLTHEKALKILEKNEHKILHPR</sequence>
<dbReference type="GO" id="GO:0004072">
    <property type="term" value="F:aspartate kinase activity"/>
    <property type="evidence" value="ECO:0007669"/>
    <property type="project" value="TreeGrafter"/>
</dbReference>
<dbReference type="GO" id="GO:0009089">
    <property type="term" value="P:lysine biosynthetic process via diaminopimelate"/>
    <property type="evidence" value="ECO:0007669"/>
    <property type="project" value="TreeGrafter"/>
</dbReference>
<keyword evidence="2" id="KW-0808">Transferase</keyword>
<dbReference type="GO" id="GO:0005829">
    <property type="term" value="C:cytosol"/>
    <property type="evidence" value="ECO:0007669"/>
    <property type="project" value="TreeGrafter"/>
</dbReference>
<protein>
    <recommendedName>
        <fullName evidence="7">Aspartate/glutamate/uridylate kinase domain-containing protein</fullName>
    </recommendedName>
</protein>
<feature type="non-terminal residue" evidence="8">
    <location>
        <position position="215"/>
    </location>
</feature>
<dbReference type="GO" id="GO:0009090">
    <property type="term" value="P:homoserine biosynthetic process"/>
    <property type="evidence" value="ECO:0007669"/>
    <property type="project" value="TreeGrafter"/>
</dbReference>
<name>A0A0F9D8C6_9ZZZZ</name>
<dbReference type="InterPro" id="IPR036393">
    <property type="entry name" value="AceGlu_kinase-like_sf"/>
</dbReference>
<dbReference type="Gene3D" id="3.40.1160.10">
    <property type="entry name" value="Acetylglutamate kinase-like"/>
    <property type="match status" value="1"/>
</dbReference>
<keyword evidence="4" id="KW-0418">Kinase</keyword>
<evidence type="ECO:0000256" key="4">
    <source>
        <dbReference type="ARBA" id="ARBA00022777"/>
    </source>
</evidence>
<evidence type="ECO:0000259" key="7">
    <source>
        <dbReference type="Pfam" id="PF00696"/>
    </source>
</evidence>
<evidence type="ECO:0000256" key="5">
    <source>
        <dbReference type="ARBA" id="ARBA00022840"/>
    </source>
</evidence>
<keyword evidence="5" id="KW-0067">ATP-binding</keyword>
<comment type="catalytic activity">
    <reaction evidence="6">
        <text>L-aspartate + ATP = 4-phospho-L-aspartate + ADP</text>
        <dbReference type="Rhea" id="RHEA:23776"/>
        <dbReference type="ChEBI" id="CHEBI:29991"/>
        <dbReference type="ChEBI" id="CHEBI:30616"/>
        <dbReference type="ChEBI" id="CHEBI:57535"/>
        <dbReference type="ChEBI" id="CHEBI:456216"/>
        <dbReference type="EC" id="2.7.2.4"/>
    </reaction>
</comment>
<comment type="caution">
    <text evidence="8">The sequence shown here is derived from an EMBL/GenBank/DDBJ whole genome shotgun (WGS) entry which is preliminary data.</text>
</comment>
<keyword evidence="3" id="KW-0547">Nucleotide-binding</keyword>
<comment type="similarity">
    <text evidence="1">Belongs to the aspartokinase family.</text>
</comment>
<evidence type="ECO:0000256" key="3">
    <source>
        <dbReference type="ARBA" id="ARBA00022741"/>
    </source>
</evidence>
<dbReference type="PANTHER" id="PTHR21499:SF3">
    <property type="entry name" value="ASPARTOKINASE"/>
    <property type="match status" value="1"/>
</dbReference>
<reference evidence="8" key="1">
    <citation type="journal article" date="2015" name="Nature">
        <title>Complex archaea that bridge the gap between prokaryotes and eukaryotes.</title>
        <authorList>
            <person name="Spang A."/>
            <person name="Saw J.H."/>
            <person name="Jorgensen S.L."/>
            <person name="Zaremba-Niedzwiedzka K."/>
            <person name="Martijn J."/>
            <person name="Lind A.E."/>
            <person name="van Eijk R."/>
            <person name="Schleper C."/>
            <person name="Guy L."/>
            <person name="Ettema T.J."/>
        </authorList>
    </citation>
    <scope>NUCLEOTIDE SEQUENCE</scope>
</reference>
<dbReference type="InterPro" id="IPR001048">
    <property type="entry name" value="Asp/Glu/Uridylate_kinase"/>
</dbReference>
<dbReference type="Pfam" id="PF00696">
    <property type="entry name" value="AA_kinase"/>
    <property type="match status" value="1"/>
</dbReference>
<evidence type="ECO:0000256" key="1">
    <source>
        <dbReference type="ARBA" id="ARBA00010122"/>
    </source>
</evidence>
<dbReference type="PANTHER" id="PTHR21499">
    <property type="entry name" value="ASPARTATE KINASE"/>
    <property type="match status" value="1"/>
</dbReference>
<evidence type="ECO:0000256" key="6">
    <source>
        <dbReference type="ARBA" id="ARBA00047872"/>
    </source>
</evidence>
<proteinExistence type="inferred from homology"/>
<organism evidence="8">
    <name type="scientific">marine sediment metagenome</name>
    <dbReference type="NCBI Taxonomy" id="412755"/>
    <lineage>
        <taxon>unclassified sequences</taxon>
        <taxon>metagenomes</taxon>
        <taxon>ecological metagenomes</taxon>
    </lineage>
</organism>
<dbReference type="EMBL" id="LAZR01042910">
    <property type="protein sequence ID" value="KKL08353.1"/>
    <property type="molecule type" value="Genomic_DNA"/>
</dbReference>